<feature type="transmembrane region" description="Helical" evidence="6">
    <location>
        <begin position="328"/>
        <end position="352"/>
    </location>
</feature>
<dbReference type="AlphaFoldDB" id="A0A7D9E1Q7"/>
<dbReference type="SMART" id="SM00409">
    <property type="entry name" value="IG"/>
    <property type="match status" value="2"/>
</dbReference>
<evidence type="ECO:0000256" key="2">
    <source>
        <dbReference type="ARBA" id="ARBA00023157"/>
    </source>
</evidence>
<keyword evidence="4" id="KW-0393">Immunoglobulin domain</keyword>
<dbReference type="InterPro" id="IPR036179">
    <property type="entry name" value="Ig-like_dom_sf"/>
</dbReference>
<gene>
    <name evidence="8" type="ORF">PACLA_8A062198</name>
</gene>
<dbReference type="Proteomes" id="UP001152795">
    <property type="component" value="Unassembled WGS sequence"/>
</dbReference>
<feature type="signal peptide" evidence="7">
    <location>
        <begin position="1"/>
        <end position="21"/>
    </location>
</feature>
<keyword evidence="6" id="KW-0812">Transmembrane</keyword>
<evidence type="ECO:0000256" key="5">
    <source>
        <dbReference type="SAM" id="MobiDB-lite"/>
    </source>
</evidence>
<evidence type="ECO:0000256" key="3">
    <source>
        <dbReference type="ARBA" id="ARBA00023180"/>
    </source>
</evidence>
<sequence>MAGFGFLILFGFSCLLFPCEGKVFPPSDGTSLVFARGSTERIVWSYDDEIEALSRRIWSFESSDGKVDEIFAFVDADGRVNILTSLFEIAIEKPATLVLRNINETYGGTYKFSLAPSNGGVESEVVVSIAVTPMVTVECSSPATVNTSDIFTCACKGQGGKPPANVTWYKGNDVKSITGKEKQILHVFSAKRDDSGTYRCEAKSHEVAKNDTEIELIVNYPPENVKLMLTRSSKSVTIRCTAEARPPASFKIFLNQTEVVKTDQILTIPEVKKNHVGYYACFARNFLGDESSDREYLSPEGPLATYSTTKGNEIDKASSNNTSRGTEWYIVVLLINLLVSGIIIGILLSYIVSCCRRKFRSRQPQSNPEPKTTEADTTNYQELDLSQMNTEDNYQSLRNTKPQPNPEPKTTEADTTYQELDLSKVNTEDNYQSLRVNAASSEEESTYTELNKTRDVENNYQSLT</sequence>
<dbReference type="Gene3D" id="2.60.40.10">
    <property type="entry name" value="Immunoglobulins"/>
    <property type="match status" value="2"/>
</dbReference>
<dbReference type="CDD" id="cd00096">
    <property type="entry name" value="Ig"/>
    <property type="match status" value="1"/>
</dbReference>
<evidence type="ECO:0000256" key="6">
    <source>
        <dbReference type="SAM" id="Phobius"/>
    </source>
</evidence>
<keyword evidence="1 7" id="KW-0732">Signal</keyword>
<evidence type="ECO:0000256" key="7">
    <source>
        <dbReference type="SAM" id="SignalP"/>
    </source>
</evidence>
<evidence type="ECO:0000313" key="8">
    <source>
        <dbReference type="EMBL" id="CAB3998574.1"/>
    </source>
</evidence>
<keyword evidence="3" id="KW-0325">Glycoprotein</keyword>
<evidence type="ECO:0000256" key="1">
    <source>
        <dbReference type="ARBA" id="ARBA00022729"/>
    </source>
</evidence>
<reference evidence="8" key="1">
    <citation type="submission" date="2020-04" db="EMBL/GenBank/DDBJ databases">
        <authorList>
            <person name="Alioto T."/>
            <person name="Alioto T."/>
            <person name="Gomez Garrido J."/>
        </authorList>
    </citation>
    <scope>NUCLEOTIDE SEQUENCE</scope>
    <source>
        <strain evidence="8">A484AB</strain>
    </source>
</reference>
<dbReference type="OrthoDB" id="5989357at2759"/>
<keyword evidence="6" id="KW-0472">Membrane</keyword>
<keyword evidence="6" id="KW-1133">Transmembrane helix</keyword>
<dbReference type="InterPro" id="IPR013783">
    <property type="entry name" value="Ig-like_fold"/>
</dbReference>
<dbReference type="PANTHER" id="PTHR44337:SF8">
    <property type="entry name" value="IMMUNOGLOBULIN SUBTYPE DOMAIN-CONTAINING PROTEIN"/>
    <property type="match status" value="1"/>
</dbReference>
<dbReference type="InterPro" id="IPR003599">
    <property type="entry name" value="Ig_sub"/>
</dbReference>
<name>A0A7D9E1Q7_PARCT</name>
<proteinExistence type="predicted"/>
<keyword evidence="8" id="KW-0675">Receptor</keyword>
<keyword evidence="2" id="KW-1015">Disulfide bond</keyword>
<dbReference type="SMART" id="SM00408">
    <property type="entry name" value="IGc2"/>
    <property type="match status" value="2"/>
</dbReference>
<dbReference type="Pfam" id="PF13927">
    <property type="entry name" value="Ig_3"/>
    <property type="match status" value="1"/>
</dbReference>
<accession>A0A7D9E1Q7</accession>
<dbReference type="SUPFAM" id="SSF48726">
    <property type="entry name" value="Immunoglobulin"/>
    <property type="match status" value="1"/>
</dbReference>
<feature type="compositionally biased region" description="Polar residues" evidence="5">
    <location>
        <begin position="305"/>
        <end position="319"/>
    </location>
</feature>
<evidence type="ECO:0000313" key="9">
    <source>
        <dbReference type="Proteomes" id="UP001152795"/>
    </source>
</evidence>
<feature type="region of interest" description="Disordered" evidence="5">
    <location>
        <begin position="292"/>
        <end position="319"/>
    </location>
</feature>
<comment type="caution">
    <text evidence="8">The sequence shown here is derived from an EMBL/GenBank/DDBJ whole genome shotgun (WGS) entry which is preliminary data.</text>
</comment>
<dbReference type="InterPro" id="IPR052598">
    <property type="entry name" value="IgSF_CEA-related"/>
</dbReference>
<dbReference type="EMBL" id="CACRXK020003388">
    <property type="protein sequence ID" value="CAB3998574.1"/>
    <property type="molecule type" value="Genomic_DNA"/>
</dbReference>
<protein>
    <submittedName>
        <fullName evidence="8">B-cell receptor CD22-like</fullName>
    </submittedName>
</protein>
<feature type="chain" id="PRO_5043736404" evidence="7">
    <location>
        <begin position="22"/>
        <end position="464"/>
    </location>
</feature>
<organism evidence="8 9">
    <name type="scientific">Paramuricea clavata</name>
    <name type="common">Red gorgonian</name>
    <name type="synonym">Violescent sea-whip</name>
    <dbReference type="NCBI Taxonomy" id="317549"/>
    <lineage>
        <taxon>Eukaryota</taxon>
        <taxon>Metazoa</taxon>
        <taxon>Cnidaria</taxon>
        <taxon>Anthozoa</taxon>
        <taxon>Octocorallia</taxon>
        <taxon>Malacalcyonacea</taxon>
        <taxon>Plexauridae</taxon>
        <taxon>Paramuricea</taxon>
    </lineage>
</organism>
<feature type="region of interest" description="Disordered" evidence="5">
    <location>
        <begin position="395"/>
        <end position="415"/>
    </location>
</feature>
<dbReference type="InterPro" id="IPR007110">
    <property type="entry name" value="Ig-like_dom"/>
</dbReference>
<dbReference type="PANTHER" id="PTHR44337">
    <property type="entry name" value="CARCINOEMBRYONIC ANTIGEN-RELATED CELL ADHESION MOLECULE 8"/>
    <property type="match status" value="1"/>
</dbReference>
<dbReference type="Pfam" id="PF13895">
    <property type="entry name" value="Ig_2"/>
    <property type="match status" value="1"/>
</dbReference>
<feature type="region of interest" description="Disordered" evidence="5">
    <location>
        <begin position="436"/>
        <end position="464"/>
    </location>
</feature>
<dbReference type="PROSITE" id="PS50835">
    <property type="entry name" value="IG_LIKE"/>
    <property type="match status" value="2"/>
</dbReference>
<dbReference type="InterPro" id="IPR003598">
    <property type="entry name" value="Ig_sub2"/>
</dbReference>
<keyword evidence="9" id="KW-1185">Reference proteome</keyword>
<evidence type="ECO:0000256" key="4">
    <source>
        <dbReference type="ARBA" id="ARBA00023319"/>
    </source>
</evidence>